<dbReference type="SUPFAM" id="SSF50129">
    <property type="entry name" value="GroES-like"/>
    <property type="match status" value="1"/>
</dbReference>
<dbReference type="PANTHER" id="PTHR45033">
    <property type="match status" value="1"/>
</dbReference>
<feature type="domain" description="Enoyl reductase (ER)" evidence="1">
    <location>
        <begin position="16"/>
        <end position="346"/>
    </location>
</feature>
<dbReference type="InterPro" id="IPR011032">
    <property type="entry name" value="GroES-like_sf"/>
</dbReference>
<reference evidence="2" key="1">
    <citation type="submission" date="2022-07" db="EMBL/GenBank/DDBJ databases">
        <title>Genome Sequence of Agrocybe chaxingu.</title>
        <authorList>
            <person name="Buettner E."/>
        </authorList>
    </citation>
    <scope>NUCLEOTIDE SEQUENCE</scope>
    <source>
        <strain evidence="2">MP-N11</strain>
    </source>
</reference>
<evidence type="ECO:0000313" key="3">
    <source>
        <dbReference type="Proteomes" id="UP001148786"/>
    </source>
</evidence>
<comment type="caution">
    <text evidence="2">The sequence shown here is derived from an EMBL/GenBank/DDBJ whole genome shotgun (WGS) entry which is preliminary data.</text>
</comment>
<dbReference type="InterPro" id="IPR013154">
    <property type="entry name" value="ADH-like_N"/>
</dbReference>
<dbReference type="Gene3D" id="3.90.180.10">
    <property type="entry name" value="Medium-chain alcohol dehydrogenases, catalytic domain"/>
    <property type="match status" value="1"/>
</dbReference>
<name>A0A9W8MU22_9AGAR</name>
<organism evidence="2 3">
    <name type="scientific">Agrocybe chaxingu</name>
    <dbReference type="NCBI Taxonomy" id="84603"/>
    <lineage>
        <taxon>Eukaryota</taxon>
        <taxon>Fungi</taxon>
        <taxon>Dikarya</taxon>
        <taxon>Basidiomycota</taxon>
        <taxon>Agaricomycotina</taxon>
        <taxon>Agaricomycetes</taxon>
        <taxon>Agaricomycetidae</taxon>
        <taxon>Agaricales</taxon>
        <taxon>Agaricineae</taxon>
        <taxon>Strophariaceae</taxon>
        <taxon>Agrocybe</taxon>
    </lineage>
</organism>
<dbReference type="InterPro" id="IPR052711">
    <property type="entry name" value="Zinc_ADH-like"/>
</dbReference>
<dbReference type="InterPro" id="IPR036291">
    <property type="entry name" value="NAD(P)-bd_dom_sf"/>
</dbReference>
<dbReference type="PANTHER" id="PTHR45033:SF2">
    <property type="entry name" value="ZINC-TYPE ALCOHOL DEHYDROGENASE-LIKE PROTEIN C1773.06C"/>
    <property type="match status" value="1"/>
</dbReference>
<keyword evidence="3" id="KW-1185">Reference proteome</keyword>
<dbReference type="SMART" id="SM00829">
    <property type="entry name" value="PKS_ER"/>
    <property type="match status" value="1"/>
</dbReference>
<dbReference type="Proteomes" id="UP001148786">
    <property type="component" value="Unassembled WGS sequence"/>
</dbReference>
<dbReference type="AlphaFoldDB" id="A0A9W8MU22"/>
<dbReference type="InterPro" id="IPR020843">
    <property type="entry name" value="ER"/>
</dbReference>
<dbReference type="SUPFAM" id="SSF51735">
    <property type="entry name" value="NAD(P)-binding Rossmann-fold domains"/>
    <property type="match status" value="1"/>
</dbReference>
<dbReference type="Pfam" id="PF00107">
    <property type="entry name" value="ADH_zinc_N"/>
    <property type="match status" value="1"/>
</dbReference>
<dbReference type="Pfam" id="PF08240">
    <property type="entry name" value="ADH_N"/>
    <property type="match status" value="1"/>
</dbReference>
<dbReference type="GO" id="GO:0016491">
    <property type="term" value="F:oxidoreductase activity"/>
    <property type="evidence" value="ECO:0007669"/>
    <property type="project" value="InterPro"/>
</dbReference>
<evidence type="ECO:0000313" key="2">
    <source>
        <dbReference type="EMBL" id="KAJ3507169.1"/>
    </source>
</evidence>
<proteinExistence type="predicted"/>
<gene>
    <name evidence="2" type="ORF">NLJ89_g6459</name>
</gene>
<sequence length="349" mass="37060">MSLPTVTRQYQLSQVGSYNNLVLADGQVFSPRANEVLLKVHAVSLQFRDLLISRGFYPLPESLLGNLVPCSDMAGEIIAIGEDVKNWKVGDRVSPNFSPVHIYGAPTPITQQSTLGGQLPGVLTQYKVVPAQSLVAIPDHLSYEEASTLPCAATTAYNALNGPVPIKAGDYVLVLGTGGVSIFALQFAVAAGATVIATSSSDDKLKTALKLGAKHVINYKTTPLWDEEVKKITKGVGVDHVIEVGGPGTVAKSVNAARAGSGYIHLIGIVSLDKSDADIVIPTIMKGVTLRGINVGSVSQFELMNRLIIANPEVTRPIVDKVFSFEQAIEAYAHLDSQKHIGKVVIKVA</sequence>
<dbReference type="EMBL" id="JANKHO010000687">
    <property type="protein sequence ID" value="KAJ3507169.1"/>
    <property type="molecule type" value="Genomic_DNA"/>
</dbReference>
<dbReference type="OrthoDB" id="9930022at2759"/>
<dbReference type="CDD" id="cd08276">
    <property type="entry name" value="MDR7"/>
    <property type="match status" value="1"/>
</dbReference>
<protein>
    <recommendedName>
        <fullName evidence="1">Enoyl reductase (ER) domain-containing protein</fullName>
    </recommendedName>
</protein>
<accession>A0A9W8MU22</accession>
<evidence type="ECO:0000259" key="1">
    <source>
        <dbReference type="SMART" id="SM00829"/>
    </source>
</evidence>
<dbReference type="Gene3D" id="3.40.50.720">
    <property type="entry name" value="NAD(P)-binding Rossmann-like Domain"/>
    <property type="match status" value="1"/>
</dbReference>
<dbReference type="InterPro" id="IPR013149">
    <property type="entry name" value="ADH-like_C"/>
</dbReference>